<evidence type="ECO:0000256" key="13">
    <source>
        <dbReference type="SAM" id="MobiDB-lite"/>
    </source>
</evidence>
<dbReference type="InterPro" id="IPR019734">
    <property type="entry name" value="TPR_rpt"/>
</dbReference>
<protein>
    <recommendedName>
        <fullName evidence="4">Protein unc-45 homolog B</fullName>
    </recommendedName>
</protein>
<dbReference type="InterPro" id="IPR011990">
    <property type="entry name" value="TPR-like_helical_dom_sf"/>
</dbReference>
<dbReference type="InterPro" id="IPR011989">
    <property type="entry name" value="ARM-like"/>
</dbReference>
<feature type="coiled-coil region" evidence="12">
    <location>
        <begin position="939"/>
        <end position="995"/>
    </location>
</feature>
<feature type="repeat" description="TPR" evidence="11">
    <location>
        <begin position="42"/>
        <end position="75"/>
    </location>
</feature>
<reference evidence="15" key="1">
    <citation type="submission" date="2014-12" db="EMBL/GenBank/DDBJ databases">
        <title>Insight into the proteome of Arion vulgaris.</title>
        <authorList>
            <person name="Aradska J."/>
            <person name="Bulat T."/>
            <person name="Smidak R."/>
            <person name="Sarate P."/>
            <person name="Gangsoo J."/>
            <person name="Sialana F."/>
            <person name="Bilban M."/>
            <person name="Lubec G."/>
        </authorList>
    </citation>
    <scope>NUCLEOTIDE SEQUENCE</scope>
    <source>
        <tissue evidence="15">Skin</tissue>
    </source>
</reference>
<dbReference type="SUPFAM" id="SSF48371">
    <property type="entry name" value="ARM repeat"/>
    <property type="match status" value="2"/>
</dbReference>
<organism evidence="15">
    <name type="scientific">Arion vulgaris</name>
    <dbReference type="NCBI Taxonomy" id="1028688"/>
    <lineage>
        <taxon>Eukaryota</taxon>
        <taxon>Metazoa</taxon>
        <taxon>Spiralia</taxon>
        <taxon>Lophotrochozoa</taxon>
        <taxon>Mollusca</taxon>
        <taxon>Gastropoda</taxon>
        <taxon>Heterobranchia</taxon>
        <taxon>Euthyneura</taxon>
        <taxon>Panpulmonata</taxon>
        <taxon>Eupulmonata</taxon>
        <taxon>Stylommatophora</taxon>
        <taxon>Helicina</taxon>
        <taxon>Arionoidea</taxon>
        <taxon>Arionidae</taxon>
        <taxon>Arion</taxon>
    </lineage>
</organism>
<dbReference type="InterPro" id="IPR016024">
    <property type="entry name" value="ARM-type_fold"/>
</dbReference>
<keyword evidence="6" id="KW-0963">Cytoplasm</keyword>
<dbReference type="PANTHER" id="PTHR45994:SF1">
    <property type="entry name" value="FI21225P1"/>
    <property type="match status" value="1"/>
</dbReference>
<evidence type="ECO:0000256" key="11">
    <source>
        <dbReference type="PROSITE-ProRule" id="PRU00339"/>
    </source>
</evidence>
<evidence type="ECO:0000256" key="9">
    <source>
        <dbReference type="ARBA" id="ARBA00022803"/>
    </source>
</evidence>
<comment type="subcellular location">
    <subcellularLocation>
        <location evidence="1">Cytoplasm</location>
        <location evidence="1">Myofibril</location>
        <location evidence="1">Sarcomere</location>
        <location evidence="1">A band</location>
    </subcellularLocation>
    <subcellularLocation>
        <location evidence="2">Cytoplasm</location>
        <location evidence="2">Myofibril</location>
        <location evidence="2">Sarcomere</location>
        <location evidence="2">Z line</location>
    </subcellularLocation>
    <subcellularLocation>
        <location evidence="3">Cytoplasm</location>
        <location evidence="3">Perinuclear region</location>
    </subcellularLocation>
</comment>
<gene>
    <name evidence="15" type="primary">ORF160208</name>
</gene>
<feature type="repeat" description="TPR" evidence="11">
    <location>
        <begin position="4"/>
        <end position="37"/>
    </location>
</feature>
<evidence type="ECO:0000256" key="6">
    <source>
        <dbReference type="ARBA" id="ARBA00022490"/>
    </source>
</evidence>
<dbReference type="AlphaFoldDB" id="A0A0B7B5M0"/>
<feature type="domain" description="UNC-45/Cro1/She4 central" evidence="14">
    <location>
        <begin position="356"/>
        <end position="498"/>
    </location>
</feature>
<evidence type="ECO:0000256" key="5">
    <source>
        <dbReference type="ARBA" id="ARBA00022473"/>
    </source>
</evidence>
<evidence type="ECO:0000256" key="3">
    <source>
        <dbReference type="ARBA" id="ARBA00004556"/>
    </source>
</evidence>
<dbReference type="SMART" id="SM00028">
    <property type="entry name" value="TPR"/>
    <property type="match status" value="3"/>
</dbReference>
<name>A0A0B7B5M0_9EUPU</name>
<dbReference type="SUPFAM" id="SSF48452">
    <property type="entry name" value="TPR-like"/>
    <property type="match status" value="1"/>
</dbReference>
<dbReference type="Pfam" id="PF11701">
    <property type="entry name" value="UNC45-central"/>
    <property type="match status" value="1"/>
</dbReference>
<keyword evidence="5" id="KW-0217">Developmental protein</keyword>
<dbReference type="PANTHER" id="PTHR45994">
    <property type="entry name" value="FI21225P1"/>
    <property type="match status" value="1"/>
</dbReference>
<dbReference type="GO" id="GO:0051879">
    <property type="term" value="F:Hsp90 protein binding"/>
    <property type="evidence" value="ECO:0007669"/>
    <property type="project" value="TreeGrafter"/>
</dbReference>
<evidence type="ECO:0000256" key="10">
    <source>
        <dbReference type="ARBA" id="ARBA00023186"/>
    </source>
</evidence>
<dbReference type="Gene3D" id="1.25.10.10">
    <property type="entry name" value="Leucine-rich Repeat Variant"/>
    <property type="match status" value="2"/>
</dbReference>
<keyword evidence="10" id="KW-0143">Chaperone</keyword>
<evidence type="ECO:0000259" key="14">
    <source>
        <dbReference type="Pfam" id="PF11701"/>
    </source>
</evidence>
<evidence type="ECO:0000256" key="8">
    <source>
        <dbReference type="ARBA" id="ARBA00022782"/>
    </source>
</evidence>
<dbReference type="Gene3D" id="1.25.40.10">
    <property type="entry name" value="Tetratricopeptide repeat domain"/>
    <property type="match status" value="1"/>
</dbReference>
<dbReference type="PROSITE" id="PS50005">
    <property type="entry name" value="TPR"/>
    <property type="match status" value="2"/>
</dbReference>
<dbReference type="GO" id="GO:0007517">
    <property type="term" value="P:muscle organ development"/>
    <property type="evidence" value="ECO:0007669"/>
    <property type="project" value="UniProtKB-KW"/>
</dbReference>
<dbReference type="Pfam" id="PF00515">
    <property type="entry name" value="TPR_1"/>
    <property type="match status" value="1"/>
</dbReference>
<keyword evidence="12" id="KW-0175">Coiled coil</keyword>
<dbReference type="SMART" id="SM00185">
    <property type="entry name" value="ARM"/>
    <property type="match status" value="6"/>
</dbReference>
<keyword evidence="7" id="KW-0517">Myogenesis</keyword>
<evidence type="ECO:0000256" key="7">
    <source>
        <dbReference type="ARBA" id="ARBA00022541"/>
    </source>
</evidence>
<evidence type="ECO:0000313" key="15">
    <source>
        <dbReference type="EMBL" id="CEK87581.1"/>
    </source>
</evidence>
<keyword evidence="8" id="KW-0221">Differentiation</keyword>
<evidence type="ECO:0000256" key="4">
    <source>
        <dbReference type="ARBA" id="ARBA00020768"/>
    </source>
</evidence>
<dbReference type="GO" id="GO:0030154">
    <property type="term" value="P:cell differentiation"/>
    <property type="evidence" value="ECO:0007669"/>
    <property type="project" value="UniProtKB-KW"/>
</dbReference>
<dbReference type="GO" id="GO:0048471">
    <property type="term" value="C:perinuclear region of cytoplasm"/>
    <property type="evidence" value="ECO:0007669"/>
    <property type="project" value="UniProtKB-SubCell"/>
</dbReference>
<sequence length="1084" mass="121208">MADSKSYREKGNEYFKSEKFEEALSSYDQALESSTLKDFDKAVLYKNKAACYLKLEKYKEAVEDASRSLDLSPNDPKALFRRCQGYESLDQAENAYKDVVQLIKVDPQNTAAKQIYNRLNTVMQAKVKQQNSTMNKVSQMFNICFDSSERDKRLLGLNNLIVLSGEDAGANTIIKEGGLAKLKSVLLEKDLEIVQGAVRVLATLTKGSKLRSSAIITEVGLTTLLQLMSRMETAEMASSAALAVQNIITYFTGLDAHQAILKKYEDDKKKGERLMYPHLKLSEESKSFLHEVFKGLIKMLISGKVTSFARDSAMELITKNVTSRTGVDWTKPFLETEGVENLLIVAGTQKEFKTIPVNPESSMHASVALSKIYDDLINDKLREQFKEKCHEYFRELFSDGILESKIEAVAALASLLQGPYEVGGMLLGIEGVTELMLTLADSGNPQYQKVAVEAIVSSASKKDRCSRILQDAVPILKKLYKSAGDHIKVRALVGLCKLGSFMGTDASTHPMADESTQKLAKICRKFLINANKDSDLRKWATEGLAYLTLDAEIKEDLVNDVAALRSIFDLAKEADMNTTYASVTVLVNCTNSYDKQDIMPELVELAKFAKQHIPEEHEKDKPEFVSQRIHKLAKAGVVNALVALSDTDSKNSRELLSRLYVSLASEETLRGLLIQQGGIKSLLNLMNNNTDNGTIMVAHTLAKISVTSDPHFAFPGQRIYEVVRPLLSLLNVDRSGLQNFEALMALTNLSSVSESVRSRILTEKGLSLIEHYMFEEHEMLRRAATECMCNMVISDKVQELFEGENDRVKIMVLFAGDDDIPLVQAAAGALAVLSSRPSICQKIVQVSSWLDILQVHTVSELPDIQHRACHIIMNIVLAGKDLASLVAESPMLEILIAVSKQKDPRAETATNAAQSALDKLVEYGLIQANQEGKVPELFLDILRAQLRKTREEEEKRLQEEEEEEKRRKLEEIKEKQEREKRLKEIDEKIIRDKQEFSEEDGVKIRELTEEEAAVLEAGQRVNEAGQQVNEAEQVANETDERQRTQTTANSEPVVEDKTVEENDEIDKEELEKGDVWNNEAGLPD</sequence>
<accession>A0A0B7B5M0</accession>
<evidence type="ECO:0000256" key="1">
    <source>
        <dbReference type="ARBA" id="ARBA00004161"/>
    </source>
</evidence>
<evidence type="ECO:0000256" key="2">
    <source>
        <dbReference type="ARBA" id="ARBA00004216"/>
    </source>
</evidence>
<proteinExistence type="predicted"/>
<feature type="region of interest" description="Disordered" evidence="13">
    <location>
        <begin position="1019"/>
        <end position="1084"/>
    </location>
</feature>
<evidence type="ECO:0000256" key="12">
    <source>
        <dbReference type="SAM" id="Coils"/>
    </source>
</evidence>
<dbReference type="GO" id="GO:0031672">
    <property type="term" value="C:A band"/>
    <property type="evidence" value="ECO:0007669"/>
    <property type="project" value="UniProtKB-SubCell"/>
</dbReference>
<dbReference type="GO" id="GO:0030018">
    <property type="term" value="C:Z disc"/>
    <property type="evidence" value="ECO:0007669"/>
    <property type="project" value="UniProtKB-SubCell"/>
</dbReference>
<dbReference type="EMBL" id="HACG01040716">
    <property type="protein sequence ID" value="CEK87581.1"/>
    <property type="molecule type" value="Transcribed_RNA"/>
</dbReference>
<keyword evidence="9 11" id="KW-0802">TPR repeat</keyword>
<dbReference type="InterPro" id="IPR000225">
    <property type="entry name" value="Armadillo"/>
</dbReference>
<dbReference type="InterPro" id="IPR024660">
    <property type="entry name" value="UCS_central_dom"/>
</dbReference>